<dbReference type="EMBL" id="GG745332">
    <property type="protein sequence ID" value="KNE57710.1"/>
    <property type="molecule type" value="Genomic_DNA"/>
</dbReference>
<comment type="similarity">
    <text evidence="2">Belongs to the major facilitator superfamily. Monocarboxylate porter (TC 2.A.1.13) family.</text>
</comment>
<feature type="transmembrane region" description="Helical" evidence="3">
    <location>
        <begin position="431"/>
        <end position="454"/>
    </location>
</feature>
<dbReference type="GO" id="GO:0022857">
    <property type="term" value="F:transmembrane transporter activity"/>
    <property type="evidence" value="ECO:0007669"/>
    <property type="project" value="InterPro"/>
</dbReference>
<feature type="transmembrane region" description="Helical" evidence="3">
    <location>
        <begin position="303"/>
        <end position="320"/>
    </location>
</feature>
<keyword evidence="3" id="KW-0812">Transmembrane</keyword>
<organism evidence="5 6">
    <name type="scientific">Allomyces macrogynus (strain ATCC 38327)</name>
    <name type="common">Allomyces javanicus var. macrogynus</name>
    <dbReference type="NCBI Taxonomy" id="578462"/>
    <lineage>
        <taxon>Eukaryota</taxon>
        <taxon>Fungi</taxon>
        <taxon>Fungi incertae sedis</taxon>
        <taxon>Blastocladiomycota</taxon>
        <taxon>Blastocladiomycetes</taxon>
        <taxon>Blastocladiales</taxon>
        <taxon>Blastocladiaceae</taxon>
        <taxon>Allomyces</taxon>
    </lineage>
</organism>
<dbReference type="PANTHER" id="PTHR11360">
    <property type="entry name" value="MONOCARBOXYLATE TRANSPORTER"/>
    <property type="match status" value="1"/>
</dbReference>
<dbReference type="VEuPathDB" id="FungiDB:AMAG_04568"/>
<evidence type="ECO:0000259" key="4">
    <source>
        <dbReference type="PROSITE" id="PS50850"/>
    </source>
</evidence>
<feature type="transmembrane region" description="Helical" evidence="3">
    <location>
        <begin position="370"/>
        <end position="388"/>
    </location>
</feature>
<dbReference type="CDD" id="cd17353">
    <property type="entry name" value="MFS_OFA_like"/>
    <property type="match status" value="1"/>
</dbReference>
<feature type="transmembrane region" description="Helical" evidence="3">
    <location>
        <begin position="38"/>
        <end position="60"/>
    </location>
</feature>
<dbReference type="PROSITE" id="PS50850">
    <property type="entry name" value="MFS"/>
    <property type="match status" value="1"/>
</dbReference>
<dbReference type="InterPro" id="IPR020846">
    <property type="entry name" value="MFS_dom"/>
</dbReference>
<feature type="transmembrane region" description="Helical" evidence="3">
    <location>
        <begin position="80"/>
        <end position="99"/>
    </location>
</feature>
<dbReference type="OrthoDB" id="410267at2759"/>
<dbReference type="InterPro" id="IPR050327">
    <property type="entry name" value="Proton-linked_MCT"/>
</dbReference>
<evidence type="ECO:0000256" key="1">
    <source>
        <dbReference type="ARBA" id="ARBA00004141"/>
    </source>
</evidence>
<feature type="domain" description="Major facilitator superfamily (MFS) profile" evidence="4">
    <location>
        <begin position="303"/>
        <end position="516"/>
    </location>
</feature>
<evidence type="ECO:0000313" key="5">
    <source>
        <dbReference type="EMBL" id="KNE57710.1"/>
    </source>
</evidence>
<sequence length="516" mass="54793">MGGNWLANHFSDTRSRRTLADIEKEKFLIAGHVPFKRWMLIPACIVIQVCVGSFYAWSVYNGPIKEVMGADATEESISETFYVAVGCFGVASCLIGPVLERRGPFFVSVTGAVLFLIGQMLSALGCAVHQVWILYLGYGLFGGAGIGMAYITPVAVLQRWYPEKRGLASGIAVGAFGAGSVVASFTQAALLQSLGPMYCFIVLGITYFVIHLIASFVLRYPAPPSLITDADKPTGGVHSPTRPTPVAVAGLGSHRPSVTAVAPAARIKPTTKPAETDQAPGALGTTAPAAPELTLVQELRSPLYIMIYIVYFLSVIPGLVMVSRVADMVKSAFGKPTTTATWVVGVNGFFNVLGRLLFGGLSDKLGTFPLFLSSIVVTIISMVVLLFSFHGEMFIVYCISMWVLTTTYGAALGLVPGLITESFGPKHFGALYGVMITSWASGGVIGGVGFTAVIKAQRHKGVDKTHVYDICIYSMLPLAGLGVLLMFVLAKMRRRHKNGKAKNAVGIAPAPTAPAA</sequence>
<dbReference type="GO" id="GO:0016020">
    <property type="term" value="C:membrane"/>
    <property type="evidence" value="ECO:0007669"/>
    <property type="project" value="UniProtKB-SubCell"/>
</dbReference>
<gene>
    <name evidence="5" type="ORF">AMAG_04568</name>
</gene>
<keyword evidence="3" id="KW-0472">Membrane</keyword>
<accession>A0A0L0S5H8</accession>
<reference evidence="6" key="2">
    <citation type="submission" date="2009-11" db="EMBL/GenBank/DDBJ databases">
        <title>The Genome Sequence of Allomyces macrogynus strain ATCC 38327.</title>
        <authorList>
            <consortium name="The Broad Institute Genome Sequencing Platform"/>
            <person name="Russ C."/>
            <person name="Cuomo C."/>
            <person name="Shea T."/>
            <person name="Young S.K."/>
            <person name="Zeng Q."/>
            <person name="Koehrsen M."/>
            <person name="Haas B."/>
            <person name="Borodovsky M."/>
            <person name="Guigo R."/>
            <person name="Alvarado L."/>
            <person name="Berlin A."/>
            <person name="Borenstein D."/>
            <person name="Chen Z."/>
            <person name="Engels R."/>
            <person name="Freedman E."/>
            <person name="Gellesch M."/>
            <person name="Goldberg J."/>
            <person name="Griggs A."/>
            <person name="Gujja S."/>
            <person name="Heiman D."/>
            <person name="Hepburn T."/>
            <person name="Howarth C."/>
            <person name="Jen D."/>
            <person name="Larson L."/>
            <person name="Lewis B."/>
            <person name="Mehta T."/>
            <person name="Park D."/>
            <person name="Pearson M."/>
            <person name="Roberts A."/>
            <person name="Saif S."/>
            <person name="Shenoy N."/>
            <person name="Sisk P."/>
            <person name="Stolte C."/>
            <person name="Sykes S."/>
            <person name="Walk T."/>
            <person name="White J."/>
            <person name="Yandava C."/>
            <person name="Burger G."/>
            <person name="Gray M.W."/>
            <person name="Holland P.W.H."/>
            <person name="King N."/>
            <person name="Lang F.B.F."/>
            <person name="Roger A.J."/>
            <person name="Ruiz-Trillo I."/>
            <person name="Lander E."/>
            <person name="Nusbaum C."/>
        </authorList>
    </citation>
    <scope>NUCLEOTIDE SEQUENCE [LARGE SCALE GENOMIC DNA]</scope>
    <source>
        <strain evidence="6">ATCC 38327</strain>
    </source>
</reference>
<feature type="transmembrane region" description="Helical" evidence="3">
    <location>
        <begin position="195"/>
        <end position="218"/>
    </location>
</feature>
<evidence type="ECO:0000256" key="3">
    <source>
        <dbReference type="SAM" id="Phobius"/>
    </source>
</evidence>
<dbReference type="InterPro" id="IPR036259">
    <property type="entry name" value="MFS_trans_sf"/>
</dbReference>
<dbReference type="eggNOG" id="ENOG502QWCG">
    <property type="taxonomic scope" value="Eukaryota"/>
</dbReference>
<feature type="transmembrane region" description="Helical" evidence="3">
    <location>
        <begin position="131"/>
        <end position="155"/>
    </location>
</feature>
<dbReference type="OMA" id="HQLWLMW"/>
<feature type="transmembrane region" description="Helical" evidence="3">
    <location>
        <begin position="106"/>
        <end position="125"/>
    </location>
</feature>
<name>A0A0L0S5H8_ALLM3</name>
<keyword evidence="6" id="KW-1185">Reference proteome</keyword>
<feature type="transmembrane region" description="Helical" evidence="3">
    <location>
        <begin position="394"/>
        <end position="419"/>
    </location>
</feature>
<feature type="transmembrane region" description="Helical" evidence="3">
    <location>
        <begin position="340"/>
        <end position="358"/>
    </location>
</feature>
<feature type="transmembrane region" description="Helical" evidence="3">
    <location>
        <begin position="466"/>
        <end position="490"/>
    </location>
</feature>
<dbReference type="AlphaFoldDB" id="A0A0L0S5H8"/>
<dbReference type="InterPro" id="IPR011701">
    <property type="entry name" value="MFS"/>
</dbReference>
<reference evidence="5 6" key="1">
    <citation type="submission" date="2009-11" db="EMBL/GenBank/DDBJ databases">
        <title>Annotation of Allomyces macrogynus ATCC 38327.</title>
        <authorList>
            <consortium name="The Broad Institute Genome Sequencing Platform"/>
            <person name="Russ C."/>
            <person name="Cuomo C."/>
            <person name="Burger G."/>
            <person name="Gray M.W."/>
            <person name="Holland P.W.H."/>
            <person name="King N."/>
            <person name="Lang F.B.F."/>
            <person name="Roger A.J."/>
            <person name="Ruiz-Trillo I."/>
            <person name="Young S.K."/>
            <person name="Zeng Q."/>
            <person name="Gargeya S."/>
            <person name="Fitzgerald M."/>
            <person name="Haas B."/>
            <person name="Abouelleil A."/>
            <person name="Alvarado L."/>
            <person name="Arachchi H.M."/>
            <person name="Berlin A."/>
            <person name="Chapman S.B."/>
            <person name="Gearin G."/>
            <person name="Goldberg J."/>
            <person name="Griggs A."/>
            <person name="Gujja S."/>
            <person name="Hansen M."/>
            <person name="Heiman D."/>
            <person name="Howarth C."/>
            <person name="Larimer J."/>
            <person name="Lui A."/>
            <person name="MacDonald P.J.P."/>
            <person name="McCowen C."/>
            <person name="Montmayeur A."/>
            <person name="Murphy C."/>
            <person name="Neiman D."/>
            <person name="Pearson M."/>
            <person name="Priest M."/>
            <person name="Roberts A."/>
            <person name="Saif S."/>
            <person name="Shea T."/>
            <person name="Sisk P."/>
            <person name="Stolte C."/>
            <person name="Sykes S."/>
            <person name="Wortman J."/>
            <person name="Nusbaum C."/>
            <person name="Birren B."/>
        </authorList>
    </citation>
    <scope>NUCLEOTIDE SEQUENCE [LARGE SCALE GENOMIC DNA]</scope>
    <source>
        <strain evidence="5 6">ATCC 38327</strain>
    </source>
</reference>
<evidence type="ECO:0000256" key="2">
    <source>
        <dbReference type="ARBA" id="ARBA00006727"/>
    </source>
</evidence>
<protein>
    <recommendedName>
        <fullName evidence="4">Major facilitator superfamily (MFS) profile domain-containing protein</fullName>
    </recommendedName>
</protein>
<feature type="transmembrane region" description="Helical" evidence="3">
    <location>
        <begin position="167"/>
        <end position="189"/>
    </location>
</feature>
<evidence type="ECO:0000313" key="6">
    <source>
        <dbReference type="Proteomes" id="UP000054350"/>
    </source>
</evidence>
<dbReference type="Pfam" id="PF07690">
    <property type="entry name" value="MFS_1"/>
    <property type="match status" value="1"/>
</dbReference>
<proteinExistence type="inferred from homology"/>
<dbReference type="Proteomes" id="UP000054350">
    <property type="component" value="Unassembled WGS sequence"/>
</dbReference>
<keyword evidence="3" id="KW-1133">Transmembrane helix</keyword>
<dbReference type="PANTHER" id="PTHR11360:SF317">
    <property type="entry name" value="MAJOR FACILITATOR SUPERFAMILY (MFS) PROFILE DOMAIN-CONTAINING PROTEIN-RELATED"/>
    <property type="match status" value="1"/>
</dbReference>
<dbReference type="Gene3D" id="1.20.1250.20">
    <property type="entry name" value="MFS general substrate transporter like domains"/>
    <property type="match status" value="2"/>
</dbReference>
<comment type="subcellular location">
    <subcellularLocation>
        <location evidence="1">Membrane</location>
        <topology evidence="1">Multi-pass membrane protein</topology>
    </subcellularLocation>
</comment>
<dbReference type="SUPFAM" id="SSF103473">
    <property type="entry name" value="MFS general substrate transporter"/>
    <property type="match status" value="1"/>
</dbReference>